<name>A0ABW4QD80_9BACL</name>
<keyword evidence="2" id="KW-0238">DNA-binding</keyword>
<dbReference type="RefSeq" id="WP_204891477.1">
    <property type="nucleotide sequence ID" value="NZ_JBHUFW010000002.1"/>
</dbReference>
<evidence type="ECO:0000256" key="2">
    <source>
        <dbReference type="ARBA" id="ARBA00023125"/>
    </source>
</evidence>
<evidence type="ECO:0000259" key="5">
    <source>
        <dbReference type="PROSITE" id="PS01124"/>
    </source>
</evidence>
<keyword evidence="8" id="KW-1185">Reference proteome</keyword>
<accession>A0ABW4QD80</accession>
<dbReference type="PANTHER" id="PTHR43280:SF28">
    <property type="entry name" value="HTH-TYPE TRANSCRIPTIONAL ACTIVATOR RHAS"/>
    <property type="match status" value="1"/>
</dbReference>
<dbReference type="PROSITE" id="PS00041">
    <property type="entry name" value="HTH_ARAC_FAMILY_1"/>
    <property type="match status" value="1"/>
</dbReference>
<dbReference type="SMART" id="SM00448">
    <property type="entry name" value="REC"/>
    <property type="match status" value="1"/>
</dbReference>
<comment type="caution">
    <text evidence="7">The sequence shown here is derived from an EMBL/GenBank/DDBJ whole genome shotgun (WGS) entry which is preliminary data.</text>
</comment>
<organism evidence="7 8">
    <name type="scientific">Planococcus chinensis</name>
    <dbReference type="NCBI Taxonomy" id="272917"/>
    <lineage>
        <taxon>Bacteria</taxon>
        <taxon>Bacillati</taxon>
        <taxon>Bacillota</taxon>
        <taxon>Bacilli</taxon>
        <taxon>Bacillales</taxon>
        <taxon>Caryophanaceae</taxon>
        <taxon>Planococcus</taxon>
    </lineage>
</organism>
<protein>
    <submittedName>
        <fullName evidence="7">Response regulator</fullName>
    </submittedName>
</protein>
<dbReference type="Pfam" id="PF12833">
    <property type="entry name" value="HTH_18"/>
    <property type="match status" value="1"/>
</dbReference>
<dbReference type="SUPFAM" id="SSF46689">
    <property type="entry name" value="Homeodomain-like"/>
    <property type="match status" value="2"/>
</dbReference>
<dbReference type="InterPro" id="IPR018062">
    <property type="entry name" value="HTH_AraC-typ_CS"/>
</dbReference>
<keyword evidence="3" id="KW-0804">Transcription</keyword>
<feature type="domain" description="HTH araC/xylS-type" evidence="5">
    <location>
        <begin position="413"/>
        <end position="512"/>
    </location>
</feature>
<dbReference type="InterPro" id="IPR020449">
    <property type="entry name" value="Tscrpt_reg_AraC-type_HTH"/>
</dbReference>
<evidence type="ECO:0000313" key="8">
    <source>
        <dbReference type="Proteomes" id="UP001597273"/>
    </source>
</evidence>
<dbReference type="SMART" id="SM00342">
    <property type="entry name" value="HTH_ARAC"/>
    <property type="match status" value="1"/>
</dbReference>
<proteinExistence type="predicted"/>
<evidence type="ECO:0000259" key="6">
    <source>
        <dbReference type="PROSITE" id="PS50110"/>
    </source>
</evidence>
<evidence type="ECO:0000256" key="1">
    <source>
        <dbReference type="ARBA" id="ARBA00023015"/>
    </source>
</evidence>
<sequence>MLQLMIAEDEVIERKSINFILKKYFSEKIDIVGEASNGAEAVEKALEIRPDIILMDINMPEMDGLTASAEVKKEFPECEIIILTAYGQFDYAKKSIEIGITDYLVKPYSNEDFCKSLERIILKVNQKKNESSHVNSLKKRTERMSLFIEREMIMEMVHSREISMDKVLQLKEFLEIQDEKFKCLIYRSTLEGKFSDSVLSKVITNYKEITPHIICFSFFSEFVLFLFSNDIEQRTTSPVFKELHNRVQEDLKQVDSLPTLLGESAVYQDLGNINDSYKEAKKQFHRNLSLLSQELNIKRPNLYKQENVLCEKIMNTEINESMSLLKEILLEIKSKGELRQVKSYAQQLCILIERRVIQFYEGNFKLKNVENVLEEIEQIEGIKELEFYLEEIVMDIIIYIEGQRQDQPNRMTEKVKQYLKENYKNYDISLNQMADHMGVSSFYLSRSFKKQEGMSFKEFLTKTRMGEAIRHMEEGKKTIQDIALEAGFTDPNYFSKAFRKYTGLSPREYMQNLKK</sequence>
<evidence type="ECO:0000256" key="3">
    <source>
        <dbReference type="ARBA" id="ARBA00023163"/>
    </source>
</evidence>
<dbReference type="InterPro" id="IPR018060">
    <property type="entry name" value="HTH_AraC"/>
</dbReference>
<dbReference type="Gene3D" id="1.10.10.60">
    <property type="entry name" value="Homeodomain-like"/>
    <property type="match status" value="2"/>
</dbReference>
<dbReference type="PROSITE" id="PS01124">
    <property type="entry name" value="HTH_ARAC_FAMILY_2"/>
    <property type="match status" value="1"/>
</dbReference>
<feature type="modified residue" description="4-aspartylphosphate" evidence="4">
    <location>
        <position position="56"/>
    </location>
</feature>
<feature type="domain" description="Response regulatory" evidence="6">
    <location>
        <begin position="3"/>
        <end position="121"/>
    </location>
</feature>
<dbReference type="CDD" id="cd17536">
    <property type="entry name" value="REC_YesN-like"/>
    <property type="match status" value="1"/>
</dbReference>
<reference evidence="8" key="1">
    <citation type="journal article" date="2019" name="Int. J. Syst. Evol. Microbiol.">
        <title>The Global Catalogue of Microorganisms (GCM) 10K type strain sequencing project: providing services to taxonomists for standard genome sequencing and annotation.</title>
        <authorList>
            <consortium name="The Broad Institute Genomics Platform"/>
            <consortium name="The Broad Institute Genome Sequencing Center for Infectious Disease"/>
            <person name="Wu L."/>
            <person name="Ma J."/>
        </authorList>
    </citation>
    <scope>NUCLEOTIDE SEQUENCE [LARGE SCALE GENOMIC DNA]</scope>
    <source>
        <strain evidence="8">CGMCC 1.15475</strain>
    </source>
</reference>
<dbReference type="InterPro" id="IPR001789">
    <property type="entry name" value="Sig_transdc_resp-reg_receiver"/>
</dbReference>
<evidence type="ECO:0000256" key="4">
    <source>
        <dbReference type="PROSITE-ProRule" id="PRU00169"/>
    </source>
</evidence>
<dbReference type="InterPro" id="IPR011006">
    <property type="entry name" value="CheY-like_superfamily"/>
</dbReference>
<gene>
    <name evidence="7" type="ORF">ACFSDB_01135</name>
</gene>
<dbReference type="PRINTS" id="PR00032">
    <property type="entry name" value="HTHARAC"/>
</dbReference>
<dbReference type="Pfam" id="PF00072">
    <property type="entry name" value="Response_reg"/>
    <property type="match status" value="1"/>
</dbReference>
<dbReference type="InterPro" id="IPR009057">
    <property type="entry name" value="Homeodomain-like_sf"/>
</dbReference>
<dbReference type="Gene3D" id="3.40.50.2300">
    <property type="match status" value="1"/>
</dbReference>
<keyword evidence="4" id="KW-0597">Phosphoprotein</keyword>
<keyword evidence="1" id="KW-0805">Transcription regulation</keyword>
<dbReference type="PANTHER" id="PTHR43280">
    <property type="entry name" value="ARAC-FAMILY TRANSCRIPTIONAL REGULATOR"/>
    <property type="match status" value="1"/>
</dbReference>
<dbReference type="Proteomes" id="UP001597273">
    <property type="component" value="Unassembled WGS sequence"/>
</dbReference>
<dbReference type="EMBL" id="JBHUFW010000002">
    <property type="protein sequence ID" value="MFD1861505.1"/>
    <property type="molecule type" value="Genomic_DNA"/>
</dbReference>
<evidence type="ECO:0000313" key="7">
    <source>
        <dbReference type="EMBL" id="MFD1861505.1"/>
    </source>
</evidence>
<dbReference type="PROSITE" id="PS50110">
    <property type="entry name" value="RESPONSE_REGULATORY"/>
    <property type="match status" value="1"/>
</dbReference>
<dbReference type="SUPFAM" id="SSF52172">
    <property type="entry name" value="CheY-like"/>
    <property type="match status" value="1"/>
</dbReference>